<keyword evidence="4" id="KW-1133">Transmembrane helix</keyword>
<proteinExistence type="inferred from homology"/>
<evidence type="ECO:0000256" key="3">
    <source>
        <dbReference type="ARBA" id="ARBA00022679"/>
    </source>
</evidence>
<keyword evidence="2" id="KW-0328">Glycosyltransferase</keyword>
<keyword evidence="4" id="KW-0472">Membrane</keyword>
<feature type="transmembrane region" description="Helical" evidence="4">
    <location>
        <begin position="6"/>
        <end position="35"/>
    </location>
</feature>
<dbReference type="InterPro" id="IPR029044">
    <property type="entry name" value="Nucleotide-diphossugar_trans"/>
</dbReference>
<dbReference type="CDD" id="cd06438">
    <property type="entry name" value="EpsO_like"/>
    <property type="match status" value="1"/>
</dbReference>
<dbReference type="EMBL" id="DVHL01000009">
    <property type="protein sequence ID" value="HIR65443.1"/>
    <property type="molecule type" value="Genomic_DNA"/>
</dbReference>
<dbReference type="Pfam" id="PF13641">
    <property type="entry name" value="Glyco_tranf_2_3"/>
    <property type="match status" value="1"/>
</dbReference>
<dbReference type="PANTHER" id="PTHR43630">
    <property type="entry name" value="POLY-BETA-1,6-N-ACETYL-D-GLUCOSAMINE SYNTHASE"/>
    <property type="match status" value="1"/>
</dbReference>
<sequence>MTYDLVIKLIFLIITVLLSVPTVHFTVFALVGLFAKKTYPQTSQRKKYGVVICARNEEKVIANLIESVKKNNYPQQLLTIFVVAHNCTDSTAQKARNAGAVVYEYSNPDERTKGYALKRLFQCIGEDYGIESFDGFLMLDADNILADNFIEKLNDAFVYYGGKETITSFRNSKNFGQNVISGLYGLHFASGCRFESRGRTICGCSARIQGTGFLMPSDVVKDGWKYVTLTEDWEYTADQILQGRKIRYCDDAMFFDEQPSSVKIMLRQRLRWAKGCLLVFATKSRQLFCSLFKRKTSHKGSAYDILACIVPYTVIGVFCTLLQAILLSPLFGVESWGGTGSFQQFVSQNWLWWAITVGGGFLLYVIPAILLFVVERKRIKNVSLFKKILIVLFWPLFNLINMPLQLIALFKKVEWKAIPHEAAITHDALNGSKTPAIACEVVATTAQQKRAKTACTKGEQKVS</sequence>
<feature type="transmembrane region" description="Helical" evidence="4">
    <location>
        <begin position="350"/>
        <end position="372"/>
    </location>
</feature>
<evidence type="ECO:0000256" key="1">
    <source>
        <dbReference type="ARBA" id="ARBA00006739"/>
    </source>
</evidence>
<reference evidence="5" key="1">
    <citation type="submission" date="2020-10" db="EMBL/GenBank/DDBJ databases">
        <authorList>
            <person name="Gilroy R."/>
        </authorList>
    </citation>
    <scope>NUCLEOTIDE SEQUENCE</scope>
    <source>
        <strain evidence="5">CHK121-14286</strain>
    </source>
</reference>
<reference evidence="5" key="2">
    <citation type="journal article" date="2021" name="PeerJ">
        <title>Extensive microbial diversity within the chicken gut microbiome revealed by metagenomics and culture.</title>
        <authorList>
            <person name="Gilroy R."/>
            <person name="Ravi A."/>
            <person name="Getino M."/>
            <person name="Pursley I."/>
            <person name="Horton D.L."/>
            <person name="Alikhan N.F."/>
            <person name="Baker D."/>
            <person name="Gharbi K."/>
            <person name="Hall N."/>
            <person name="Watson M."/>
            <person name="Adriaenssens E.M."/>
            <person name="Foster-Nyarko E."/>
            <person name="Jarju S."/>
            <person name="Secka A."/>
            <person name="Antonio M."/>
            <person name="Oren A."/>
            <person name="Chaudhuri R.R."/>
            <person name="La Ragione R."/>
            <person name="Hildebrand F."/>
            <person name="Pallen M.J."/>
        </authorList>
    </citation>
    <scope>NUCLEOTIDE SEQUENCE</scope>
    <source>
        <strain evidence="5">CHK121-14286</strain>
    </source>
</reference>
<evidence type="ECO:0000313" key="6">
    <source>
        <dbReference type="Proteomes" id="UP000824200"/>
    </source>
</evidence>
<protein>
    <submittedName>
        <fullName evidence="5">Glycosyltransferase family 2 protein</fullName>
    </submittedName>
</protein>
<evidence type="ECO:0000313" key="5">
    <source>
        <dbReference type="EMBL" id="HIR65443.1"/>
    </source>
</evidence>
<dbReference type="PANTHER" id="PTHR43630:SF1">
    <property type="entry name" value="POLY-BETA-1,6-N-ACETYL-D-GLUCOSAMINE SYNTHASE"/>
    <property type="match status" value="1"/>
</dbReference>
<keyword evidence="4" id="KW-0812">Transmembrane</keyword>
<keyword evidence="3" id="KW-0808">Transferase</keyword>
<comment type="similarity">
    <text evidence="1">Belongs to the glycosyltransferase 2 family.</text>
</comment>
<dbReference type="SUPFAM" id="SSF53448">
    <property type="entry name" value="Nucleotide-diphospho-sugar transferases"/>
    <property type="match status" value="1"/>
</dbReference>
<name>A0A9D1E2R7_9BACT</name>
<evidence type="ECO:0000256" key="4">
    <source>
        <dbReference type="SAM" id="Phobius"/>
    </source>
</evidence>
<feature type="transmembrane region" description="Helical" evidence="4">
    <location>
        <begin position="384"/>
        <end position="404"/>
    </location>
</feature>
<accession>A0A9D1E2R7</accession>
<dbReference type="Proteomes" id="UP000824200">
    <property type="component" value="Unassembled WGS sequence"/>
</dbReference>
<dbReference type="GO" id="GO:0016757">
    <property type="term" value="F:glycosyltransferase activity"/>
    <property type="evidence" value="ECO:0007669"/>
    <property type="project" value="UniProtKB-KW"/>
</dbReference>
<evidence type="ECO:0000256" key="2">
    <source>
        <dbReference type="ARBA" id="ARBA00022676"/>
    </source>
</evidence>
<dbReference type="AlphaFoldDB" id="A0A9D1E2R7"/>
<gene>
    <name evidence="5" type="ORF">IAC95_00930</name>
</gene>
<organism evidence="5 6">
    <name type="scientific">Candidatus Fimimonas gallinarum</name>
    <dbReference type="NCBI Taxonomy" id="2840821"/>
    <lineage>
        <taxon>Bacteria</taxon>
        <taxon>Pseudomonadati</taxon>
        <taxon>Myxococcota</taxon>
        <taxon>Myxococcia</taxon>
        <taxon>Myxococcales</taxon>
        <taxon>Cystobacterineae</taxon>
        <taxon>Myxococcaceae</taxon>
        <taxon>Myxococcaceae incertae sedis</taxon>
        <taxon>Candidatus Fimimonas</taxon>
    </lineage>
</organism>
<comment type="caution">
    <text evidence="5">The sequence shown here is derived from an EMBL/GenBank/DDBJ whole genome shotgun (WGS) entry which is preliminary data.</text>
</comment>
<dbReference type="Gene3D" id="3.90.550.10">
    <property type="entry name" value="Spore Coat Polysaccharide Biosynthesis Protein SpsA, Chain A"/>
    <property type="match status" value="1"/>
</dbReference>
<feature type="transmembrane region" description="Helical" evidence="4">
    <location>
        <begin position="303"/>
        <end position="330"/>
    </location>
</feature>